<evidence type="ECO:0000313" key="12">
    <source>
        <dbReference type="Proteomes" id="UP000654401"/>
    </source>
</evidence>
<comment type="caution">
    <text evidence="11">The sequence shown here is derived from an EMBL/GenBank/DDBJ whole genome shotgun (WGS) entry which is preliminary data.</text>
</comment>
<evidence type="ECO:0000256" key="2">
    <source>
        <dbReference type="ARBA" id="ARBA00008017"/>
    </source>
</evidence>
<evidence type="ECO:0000256" key="7">
    <source>
        <dbReference type="SAM" id="Phobius"/>
    </source>
</evidence>
<dbReference type="Gene3D" id="2.30.30.60">
    <property type="match status" value="1"/>
</dbReference>
<dbReference type="InterPro" id="IPR052702">
    <property type="entry name" value="MscS-like_channel"/>
</dbReference>
<evidence type="ECO:0000256" key="6">
    <source>
        <dbReference type="ARBA" id="ARBA00023136"/>
    </source>
</evidence>
<feature type="transmembrane region" description="Helical" evidence="7">
    <location>
        <begin position="63"/>
        <end position="87"/>
    </location>
</feature>
<comment type="subcellular location">
    <subcellularLocation>
        <location evidence="1">Cell membrane</location>
        <topology evidence="1">Multi-pass membrane protein</topology>
    </subcellularLocation>
</comment>
<dbReference type="InterPro" id="IPR010920">
    <property type="entry name" value="LSM_dom_sf"/>
</dbReference>
<dbReference type="Gene3D" id="3.30.70.100">
    <property type="match status" value="1"/>
</dbReference>
<dbReference type="PANTHER" id="PTHR30347:SF1">
    <property type="entry name" value="MECHANOSENSITIVE CHANNEL MSCK"/>
    <property type="match status" value="1"/>
</dbReference>
<sequence length="405" mass="45014">MLAVATAFWTQKNITNYLQLVADGNYQSLRRFTRHSLKRIIFPLSMMFVVLVGRVIVERIFTSAILLNVAVPLLFSLALIRLMVYLLRRAFKPGPLVKAWEHLISTSIWIIVALHLLGWLPEVVRAMDVVGVSVGDVRISLRTVVKLFVVVGALLALAAWISRMIENTLRHSRHLTAAAKVGIGKSSKFALYILAVLIALNSVGIDLTALAVFGGALGVGLGFGLQRIASNFISGFILIFDRSIRPGDVISINDKFGWVQELRARYVVVRDRDGVETLVPNENLITTEVINWSYSDHQVRLKLPVQISYKDDPEQAMKILVNAAKACKRALDDPAPVARLMEFGDNGIELELRVWIMDPNNGVGSVRSDINLVIWREFKKAGITIPYPQRDIRLVDGASLEAVDG</sequence>
<dbReference type="EMBL" id="JACNFK010000024">
    <property type="protein sequence ID" value="MBC8519547.1"/>
    <property type="molecule type" value="Genomic_DNA"/>
</dbReference>
<evidence type="ECO:0000259" key="9">
    <source>
        <dbReference type="Pfam" id="PF21082"/>
    </source>
</evidence>
<dbReference type="GO" id="GO:0008381">
    <property type="term" value="F:mechanosensitive monoatomic ion channel activity"/>
    <property type="evidence" value="ECO:0007669"/>
    <property type="project" value="UniProtKB-ARBA"/>
</dbReference>
<reference evidence="11 12" key="1">
    <citation type="submission" date="2020-08" db="EMBL/GenBank/DDBJ databases">
        <title>Bridging the membrane lipid divide: bacteria of the FCB group superphylum have the potential to synthesize archaeal ether lipids.</title>
        <authorList>
            <person name="Villanueva L."/>
            <person name="Von Meijenfeldt F.A.B."/>
            <person name="Westbye A.B."/>
            <person name="Yadav S."/>
            <person name="Hopmans E.C."/>
            <person name="Dutilh B.E."/>
            <person name="Sinninghe Damste J.S."/>
        </authorList>
    </citation>
    <scope>NUCLEOTIDE SEQUENCE [LARGE SCALE GENOMIC DNA]</scope>
    <source>
        <strain evidence="11">NIOZ-UU100</strain>
    </source>
</reference>
<keyword evidence="6 7" id="KW-0472">Membrane</keyword>
<evidence type="ECO:0000259" key="8">
    <source>
        <dbReference type="Pfam" id="PF00924"/>
    </source>
</evidence>
<dbReference type="Gene3D" id="1.10.287.1260">
    <property type="match status" value="1"/>
</dbReference>
<evidence type="ECO:0000256" key="4">
    <source>
        <dbReference type="ARBA" id="ARBA00022692"/>
    </source>
</evidence>
<keyword evidence="4 7" id="KW-0812">Transmembrane</keyword>
<dbReference type="Pfam" id="PF21082">
    <property type="entry name" value="MS_channel_3rd"/>
    <property type="match status" value="1"/>
</dbReference>
<feature type="transmembrane region" description="Helical" evidence="7">
    <location>
        <begin position="99"/>
        <end position="119"/>
    </location>
</feature>
<dbReference type="PANTHER" id="PTHR30347">
    <property type="entry name" value="POTASSIUM CHANNEL RELATED"/>
    <property type="match status" value="1"/>
</dbReference>
<dbReference type="InterPro" id="IPR049278">
    <property type="entry name" value="MS_channel_C"/>
</dbReference>
<dbReference type="InterPro" id="IPR049142">
    <property type="entry name" value="MS_channel_1st"/>
</dbReference>
<dbReference type="GO" id="GO:0005886">
    <property type="term" value="C:plasma membrane"/>
    <property type="evidence" value="ECO:0007669"/>
    <property type="project" value="UniProtKB-SubCell"/>
</dbReference>
<dbReference type="Pfam" id="PF21088">
    <property type="entry name" value="MS_channel_1st"/>
    <property type="match status" value="1"/>
</dbReference>
<proteinExistence type="inferred from homology"/>
<feature type="transmembrane region" description="Helical" evidence="7">
    <location>
        <begin position="189"/>
        <end position="213"/>
    </location>
</feature>
<dbReference type="SUPFAM" id="SSF82689">
    <property type="entry name" value="Mechanosensitive channel protein MscS (YggB), C-terminal domain"/>
    <property type="match status" value="1"/>
</dbReference>
<feature type="transmembrane region" description="Helical" evidence="7">
    <location>
        <begin position="40"/>
        <end position="57"/>
    </location>
</feature>
<evidence type="ECO:0000256" key="5">
    <source>
        <dbReference type="ARBA" id="ARBA00022989"/>
    </source>
</evidence>
<accession>A0A8J6PA59</accession>
<feature type="transmembrane region" description="Helical" evidence="7">
    <location>
        <begin position="139"/>
        <end position="161"/>
    </location>
</feature>
<protein>
    <submittedName>
        <fullName evidence="11">Mechanosensitive ion channel</fullName>
    </submittedName>
</protein>
<dbReference type="Pfam" id="PF00924">
    <property type="entry name" value="MS_channel_2nd"/>
    <property type="match status" value="1"/>
</dbReference>
<dbReference type="SUPFAM" id="SSF82861">
    <property type="entry name" value="Mechanosensitive channel protein MscS (YggB), transmembrane region"/>
    <property type="match status" value="1"/>
</dbReference>
<feature type="domain" description="Mechanosensitive ion channel transmembrane helices 2/3" evidence="10">
    <location>
        <begin position="188"/>
        <end position="226"/>
    </location>
</feature>
<evidence type="ECO:0000256" key="3">
    <source>
        <dbReference type="ARBA" id="ARBA00022475"/>
    </source>
</evidence>
<dbReference type="Proteomes" id="UP000654401">
    <property type="component" value="Unassembled WGS sequence"/>
</dbReference>
<dbReference type="AlphaFoldDB" id="A0A8J6PA59"/>
<dbReference type="InterPro" id="IPR023408">
    <property type="entry name" value="MscS_beta-dom_sf"/>
</dbReference>
<feature type="domain" description="Mechanosensitive ion channel MscS C-terminal" evidence="9">
    <location>
        <begin position="302"/>
        <end position="385"/>
    </location>
</feature>
<keyword evidence="5 7" id="KW-1133">Transmembrane helix</keyword>
<organism evidence="11 12">
    <name type="scientific">Candidatus Thiopontia autotrophica</name>
    <dbReference type="NCBI Taxonomy" id="2841688"/>
    <lineage>
        <taxon>Bacteria</taxon>
        <taxon>Pseudomonadati</taxon>
        <taxon>Pseudomonadota</taxon>
        <taxon>Gammaproteobacteria</taxon>
        <taxon>Candidatus Thiopontia</taxon>
    </lineage>
</organism>
<evidence type="ECO:0000313" key="11">
    <source>
        <dbReference type="EMBL" id="MBC8519547.1"/>
    </source>
</evidence>
<feature type="domain" description="Mechanosensitive ion channel MscS" evidence="8">
    <location>
        <begin position="228"/>
        <end position="293"/>
    </location>
</feature>
<evidence type="ECO:0000256" key="1">
    <source>
        <dbReference type="ARBA" id="ARBA00004651"/>
    </source>
</evidence>
<comment type="similarity">
    <text evidence="2">Belongs to the MscS (TC 1.A.23) family.</text>
</comment>
<name>A0A8J6PA59_9GAMM</name>
<dbReference type="InterPro" id="IPR011014">
    <property type="entry name" value="MscS_channel_TM-2"/>
</dbReference>
<keyword evidence="3" id="KW-1003">Cell membrane</keyword>
<evidence type="ECO:0000259" key="10">
    <source>
        <dbReference type="Pfam" id="PF21088"/>
    </source>
</evidence>
<dbReference type="InterPro" id="IPR006685">
    <property type="entry name" value="MscS_channel_2nd"/>
</dbReference>
<gene>
    <name evidence="11" type="ORF">H8D24_03965</name>
</gene>
<dbReference type="SUPFAM" id="SSF50182">
    <property type="entry name" value="Sm-like ribonucleoproteins"/>
    <property type="match status" value="1"/>
</dbReference>
<dbReference type="InterPro" id="IPR011066">
    <property type="entry name" value="MscS_channel_C_sf"/>
</dbReference>